<dbReference type="EMBL" id="AP018216">
    <property type="protein sequence ID" value="BAY70821.1"/>
    <property type="molecule type" value="Genomic_DNA"/>
</dbReference>
<sequence>MKKVFHLVVNYLVLLNNYVANFSVNKVYNRHYVSSRIDENIGSYNVPILVVMNLFVSAPTLIFTVLGDLQINYLISFAFSCLI</sequence>
<dbReference type="Proteomes" id="UP000217507">
    <property type="component" value="Chromosome"/>
</dbReference>
<evidence type="ECO:0000256" key="1">
    <source>
        <dbReference type="SAM" id="Phobius"/>
    </source>
</evidence>
<keyword evidence="1" id="KW-0812">Transmembrane</keyword>
<proteinExistence type="predicted"/>
<keyword evidence="1" id="KW-1133">Transmembrane helix</keyword>
<dbReference type="AlphaFoldDB" id="A0A1Z4KP95"/>
<reference evidence="2 3" key="1">
    <citation type="submission" date="2017-06" db="EMBL/GenBank/DDBJ databases">
        <title>Genome sequencing of cyanobaciteial culture collection at National Institute for Environmental Studies (NIES).</title>
        <authorList>
            <person name="Hirose Y."/>
            <person name="Shimura Y."/>
            <person name="Fujisawa T."/>
            <person name="Nakamura Y."/>
            <person name="Kawachi M."/>
        </authorList>
    </citation>
    <scope>NUCLEOTIDE SEQUENCE [LARGE SCALE GENOMIC DNA]</scope>
    <source>
        <strain evidence="2 3">NIES-23</strain>
    </source>
</reference>
<keyword evidence="1" id="KW-0472">Membrane</keyword>
<feature type="transmembrane region" description="Helical" evidence="1">
    <location>
        <begin position="44"/>
        <end position="66"/>
    </location>
</feature>
<accession>A0A1Z4KP95</accession>
<organism evidence="2 3">
    <name type="scientific">Trichormus variabilis NIES-23</name>
    <dbReference type="NCBI Taxonomy" id="1973479"/>
    <lineage>
        <taxon>Bacteria</taxon>
        <taxon>Bacillati</taxon>
        <taxon>Cyanobacteriota</taxon>
        <taxon>Cyanophyceae</taxon>
        <taxon>Nostocales</taxon>
        <taxon>Nostocaceae</taxon>
        <taxon>Trichormus</taxon>
    </lineage>
</organism>
<name>A0A1Z4KP95_ANAVA</name>
<evidence type="ECO:0000313" key="3">
    <source>
        <dbReference type="Proteomes" id="UP000217507"/>
    </source>
</evidence>
<feature type="transmembrane region" description="Helical" evidence="1">
    <location>
        <begin position="7"/>
        <end position="24"/>
    </location>
</feature>
<protein>
    <submittedName>
        <fullName evidence="2">Uncharacterized protein</fullName>
    </submittedName>
</protein>
<gene>
    <name evidence="2" type="ORF">NIES23_36300</name>
</gene>
<evidence type="ECO:0000313" key="2">
    <source>
        <dbReference type="EMBL" id="BAY70821.1"/>
    </source>
</evidence>